<dbReference type="PANTHER" id="PTHR31595:SF46">
    <property type="entry name" value="ACYL-COA--STEROL O-ACYLTRANSFERASE 1"/>
    <property type="match status" value="1"/>
</dbReference>
<feature type="transmembrane region" description="Helical" evidence="9">
    <location>
        <begin position="232"/>
        <end position="254"/>
    </location>
</feature>
<feature type="transmembrane region" description="Helical" evidence="9">
    <location>
        <begin position="121"/>
        <end position="142"/>
    </location>
</feature>
<sequence>MAAEIHAFIQTLFLIASSLCLCFSIRNSIPNGFLKFLFVLPFFFLFLYIPLQFQTIHLRGTLGFFIGWLGSFKLLLFAFGKGPLCFAATSSSLRRFLAVACLPIDIPEHKSPPNRSDPDPLLPLSFAAKLGFLILTFAAIYFKNRFYPNVVLIFFCLLIYLLLEILIGGATALAEAVLGVELLPFFDEPYLSDSLQDFWGRRWNLVSSRILRPAVFDPCRKLAGTVVGKKPAAIIAVMATFAVSGVMHELIYFYMGRLTPTWEVSWFFLIHGVCLAAEMAVKSAVGGRFRPPRVVSGVLTIGFVMATSFWLFFPQLLRFKADVRMLEEYAALGAFVKSVTAELIGPLFISFQVK</sequence>
<dbReference type="AlphaFoldDB" id="A0A6J1F144"/>
<feature type="transmembrane region" description="Helical" evidence="9">
    <location>
        <begin position="297"/>
        <end position="317"/>
    </location>
</feature>
<keyword evidence="5 9" id="KW-1133">Transmembrane helix</keyword>
<keyword evidence="7 9" id="KW-0472">Membrane</keyword>
<dbReference type="PANTHER" id="PTHR31595">
    <property type="entry name" value="LONG-CHAIN-ALCOHOL O-FATTY-ACYLTRANSFERASE 3-RELATED"/>
    <property type="match status" value="1"/>
</dbReference>
<accession>A0A6J1F144</accession>
<keyword evidence="4 9" id="KW-0812">Transmembrane</keyword>
<dbReference type="GO" id="GO:0016020">
    <property type="term" value="C:membrane"/>
    <property type="evidence" value="ECO:0007669"/>
    <property type="project" value="UniProtKB-SubCell"/>
</dbReference>
<evidence type="ECO:0000313" key="11">
    <source>
        <dbReference type="Proteomes" id="UP000504609"/>
    </source>
</evidence>
<dbReference type="PIRSF" id="PIRSF037006">
    <property type="entry name" value="Wax_synthase"/>
    <property type="match status" value="1"/>
</dbReference>
<feature type="domain" description="Wax synthase" evidence="10">
    <location>
        <begin position="184"/>
        <end position="269"/>
    </location>
</feature>
<dbReference type="Proteomes" id="UP000504609">
    <property type="component" value="Unplaced"/>
</dbReference>
<dbReference type="GeneID" id="111441426"/>
<keyword evidence="6" id="KW-0443">Lipid metabolism</keyword>
<dbReference type="GO" id="GO:0008374">
    <property type="term" value="F:O-acyltransferase activity"/>
    <property type="evidence" value="ECO:0007669"/>
    <property type="project" value="InterPro"/>
</dbReference>
<evidence type="ECO:0000256" key="2">
    <source>
        <dbReference type="ARBA" id="ARBA00007282"/>
    </source>
</evidence>
<feature type="transmembrane region" description="Helical" evidence="9">
    <location>
        <begin position="149"/>
        <end position="174"/>
    </location>
</feature>
<evidence type="ECO:0000256" key="8">
    <source>
        <dbReference type="ARBA" id="ARBA00023315"/>
    </source>
</evidence>
<keyword evidence="3" id="KW-0808">Transferase</keyword>
<feature type="transmembrane region" description="Helical" evidence="9">
    <location>
        <begin position="32"/>
        <end position="49"/>
    </location>
</feature>
<feature type="transmembrane region" description="Helical" evidence="9">
    <location>
        <begin position="61"/>
        <end position="80"/>
    </location>
</feature>
<evidence type="ECO:0000313" key="12">
    <source>
        <dbReference type="RefSeq" id="XP_022934181.1"/>
    </source>
</evidence>
<dbReference type="Pfam" id="PF13813">
    <property type="entry name" value="MBOAT_2"/>
    <property type="match status" value="1"/>
</dbReference>
<protein>
    <submittedName>
        <fullName evidence="12">Acyl-CoA--sterol O-acyltransferase 1-like</fullName>
    </submittedName>
</protein>
<proteinExistence type="inferred from homology"/>
<comment type="similarity">
    <text evidence="2">Belongs to the wax synthase family.</text>
</comment>
<feature type="transmembrane region" description="Helical" evidence="9">
    <location>
        <begin position="329"/>
        <end position="349"/>
    </location>
</feature>
<dbReference type="KEGG" id="cmos:111441426"/>
<dbReference type="InterPro" id="IPR044851">
    <property type="entry name" value="Wax_synthase"/>
</dbReference>
<keyword evidence="11" id="KW-1185">Reference proteome</keyword>
<evidence type="ECO:0000256" key="6">
    <source>
        <dbReference type="ARBA" id="ARBA00023098"/>
    </source>
</evidence>
<dbReference type="InterPro" id="IPR017088">
    <property type="entry name" value="Wax_synthase_Magnoliopsida"/>
</dbReference>
<evidence type="ECO:0000256" key="9">
    <source>
        <dbReference type="SAM" id="Phobius"/>
    </source>
</evidence>
<reference evidence="12" key="1">
    <citation type="submission" date="2025-08" db="UniProtKB">
        <authorList>
            <consortium name="RefSeq"/>
        </authorList>
    </citation>
    <scope>IDENTIFICATION</scope>
    <source>
        <tissue evidence="12">Young leaves</tissue>
    </source>
</reference>
<evidence type="ECO:0000256" key="5">
    <source>
        <dbReference type="ARBA" id="ARBA00022989"/>
    </source>
</evidence>
<comment type="subcellular location">
    <subcellularLocation>
        <location evidence="1">Membrane</location>
        <topology evidence="1">Multi-pass membrane protein</topology>
    </subcellularLocation>
</comment>
<evidence type="ECO:0000256" key="1">
    <source>
        <dbReference type="ARBA" id="ARBA00004141"/>
    </source>
</evidence>
<gene>
    <name evidence="12" type="primary">LOC111441426</name>
</gene>
<evidence type="ECO:0000259" key="10">
    <source>
        <dbReference type="Pfam" id="PF13813"/>
    </source>
</evidence>
<organism evidence="11 12">
    <name type="scientific">Cucurbita moschata</name>
    <name type="common">Winter crookneck squash</name>
    <name type="synonym">Cucurbita pepo var. moschata</name>
    <dbReference type="NCBI Taxonomy" id="3662"/>
    <lineage>
        <taxon>Eukaryota</taxon>
        <taxon>Viridiplantae</taxon>
        <taxon>Streptophyta</taxon>
        <taxon>Embryophyta</taxon>
        <taxon>Tracheophyta</taxon>
        <taxon>Spermatophyta</taxon>
        <taxon>Magnoliopsida</taxon>
        <taxon>eudicotyledons</taxon>
        <taxon>Gunneridae</taxon>
        <taxon>Pentapetalae</taxon>
        <taxon>rosids</taxon>
        <taxon>fabids</taxon>
        <taxon>Cucurbitales</taxon>
        <taxon>Cucurbitaceae</taxon>
        <taxon>Cucurbiteae</taxon>
        <taxon>Cucurbita</taxon>
    </lineage>
</organism>
<dbReference type="InterPro" id="IPR032805">
    <property type="entry name" value="Wax_synthase_dom"/>
</dbReference>
<dbReference type="RefSeq" id="XP_022934181.1">
    <property type="nucleotide sequence ID" value="XM_023078413.1"/>
</dbReference>
<evidence type="ECO:0000256" key="7">
    <source>
        <dbReference type="ARBA" id="ARBA00023136"/>
    </source>
</evidence>
<name>A0A6J1F144_CUCMO</name>
<dbReference type="GO" id="GO:0006629">
    <property type="term" value="P:lipid metabolic process"/>
    <property type="evidence" value="ECO:0007669"/>
    <property type="project" value="UniProtKB-KW"/>
</dbReference>
<keyword evidence="8" id="KW-0012">Acyltransferase</keyword>
<evidence type="ECO:0000256" key="3">
    <source>
        <dbReference type="ARBA" id="ARBA00022679"/>
    </source>
</evidence>
<evidence type="ECO:0000256" key="4">
    <source>
        <dbReference type="ARBA" id="ARBA00022692"/>
    </source>
</evidence>